<dbReference type="RefSeq" id="WP_161436530.1">
    <property type="nucleotide sequence ID" value="NZ_WXYO01000007.1"/>
</dbReference>
<sequence>MNTIRFFYFLIPALLLISCGSDDGGSSNPTPATAGDISGSVNLYDSGTTQLSGADMTITVEGTSPLITTTTDANGEFTLSEVPFGTYTIAYSKTGYGTFKQFNIAHNNENGTSITVAPSLGQLSPTEVLSVDITINTNEVEIEKSLDPPASSNDRRYFRIFFGSDDTVSNTNFVAVAPTLETGSEPSTTTYSVSELMDLGLQSGSTVFVRVYGDSFFGNSYNDPGLGREVFPNLNANSASPVSFVVP</sequence>
<keyword evidence="2" id="KW-1185">Reference proteome</keyword>
<comment type="caution">
    <text evidence="1">The sequence shown here is derived from an EMBL/GenBank/DDBJ whole genome shotgun (WGS) entry which is preliminary data.</text>
</comment>
<dbReference type="SUPFAM" id="SSF49464">
    <property type="entry name" value="Carboxypeptidase regulatory domain-like"/>
    <property type="match status" value="1"/>
</dbReference>
<organism evidence="1 2">
    <name type="scientific">Poritiphilus flavus</name>
    <dbReference type="NCBI Taxonomy" id="2697053"/>
    <lineage>
        <taxon>Bacteria</taxon>
        <taxon>Pseudomonadati</taxon>
        <taxon>Bacteroidota</taxon>
        <taxon>Flavobacteriia</taxon>
        <taxon>Flavobacteriales</taxon>
        <taxon>Flavobacteriaceae</taxon>
        <taxon>Poritiphilus</taxon>
    </lineage>
</organism>
<evidence type="ECO:0000313" key="2">
    <source>
        <dbReference type="Proteomes" id="UP000475249"/>
    </source>
</evidence>
<dbReference type="EMBL" id="WXYO01000007">
    <property type="protein sequence ID" value="NAS13488.1"/>
    <property type="molecule type" value="Genomic_DNA"/>
</dbReference>
<reference evidence="1 2" key="1">
    <citation type="submission" date="2020-01" db="EMBL/GenBank/DDBJ databases">
        <title>Bacteria diversity of Porities sp.</title>
        <authorList>
            <person name="Wang G."/>
        </authorList>
    </citation>
    <scope>NUCLEOTIDE SEQUENCE [LARGE SCALE GENOMIC DNA]</scope>
    <source>
        <strain evidence="1 2">R33</strain>
    </source>
</reference>
<dbReference type="Pfam" id="PF13620">
    <property type="entry name" value="CarboxypepD_reg"/>
    <property type="match status" value="1"/>
</dbReference>
<keyword evidence="1" id="KW-0121">Carboxypeptidase</keyword>
<dbReference type="Proteomes" id="UP000475249">
    <property type="component" value="Unassembled WGS sequence"/>
</dbReference>
<keyword evidence="1" id="KW-0378">Hydrolase</keyword>
<protein>
    <submittedName>
        <fullName evidence="1">Carboxypeptidase regulatory-like domain-containing protein</fullName>
    </submittedName>
</protein>
<dbReference type="GO" id="GO:0004180">
    <property type="term" value="F:carboxypeptidase activity"/>
    <property type="evidence" value="ECO:0007669"/>
    <property type="project" value="UniProtKB-KW"/>
</dbReference>
<dbReference type="InterPro" id="IPR008969">
    <property type="entry name" value="CarboxyPept-like_regulatory"/>
</dbReference>
<evidence type="ECO:0000313" key="1">
    <source>
        <dbReference type="EMBL" id="NAS13488.1"/>
    </source>
</evidence>
<dbReference type="PROSITE" id="PS51257">
    <property type="entry name" value="PROKAR_LIPOPROTEIN"/>
    <property type="match status" value="1"/>
</dbReference>
<gene>
    <name evidence="1" type="ORF">GTQ38_15855</name>
</gene>
<accession>A0A6L9EG38</accession>
<proteinExistence type="predicted"/>
<dbReference type="AlphaFoldDB" id="A0A6L9EG38"/>
<keyword evidence="1" id="KW-0645">Protease</keyword>
<dbReference type="Gene3D" id="2.60.40.1120">
    <property type="entry name" value="Carboxypeptidase-like, regulatory domain"/>
    <property type="match status" value="1"/>
</dbReference>
<name>A0A6L9EG38_9FLAO</name>